<sequence>MTGGFYSKLSTCKVRAQVILGQSNCKPTKQTGPRALAPLSP</sequence>
<proteinExistence type="predicted"/>
<reference evidence="2" key="1">
    <citation type="journal article" date="2023" name="G3 (Bethesda)">
        <title>Genome assembly and association tests identify interacting loci associated with vigor, precocity, and sex in interspecific pistachio rootstocks.</title>
        <authorList>
            <person name="Palmer W."/>
            <person name="Jacygrad E."/>
            <person name="Sagayaradj S."/>
            <person name="Cavanaugh K."/>
            <person name="Han R."/>
            <person name="Bertier L."/>
            <person name="Beede B."/>
            <person name="Kafkas S."/>
            <person name="Golino D."/>
            <person name="Preece J."/>
            <person name="Michelmore R."/>
        </authorList>
    </citation>
    <scope>NUCLEOTIDE SEQUENCE [LARGE SCALE GENOMIC DNA]</scope>
</reference>
<keyword evidence="2" id="KW-1185">Reference proteome</keyword>
<protein>
    <submittedName>
        <fullName evidence="1">Uncharacterized protein</fullName>
    </submittedName>
</protein>
<evidence type="ECO:0000313" key="2">
    <source>
        <dbReference type="Proteomes" id="UP001164250"/>
    </source>
</evidence>
<dbReference type="EMBL" id="CM047900">
    <property type="protein sequence ID" value="KAJ0098357.1"/>
    <property type="molecule type" value="Genomic_DNA"/>
</dbReference>
<evidence type="ECO:0000313" key="1">
    <source>
        <dbReference type="EMBL" id="KAJ0098357.1"/>
    </source>
</evidence>
<gene>
    <name evidence="1" type="ORF">Patl1_19972</name>
</gene>
<accession>A0ACC1BHQ3</accession>
<name>A0ACC1BHQ3_9ROSI</name>
<comment type="caution">
    <text evidence="1">The sequence shown here is derived from an EMBL/GenBank/DDBJ whole genome shotgun (WGS) entry which is preliminary data.</text>
</comment>
<dbReference type="Proteomes" id="UP001164250">
    <property type="component" value="Chromosome 4"/>
</dbReference>
<organism evidence="1 2">
    <name type="scientific">Pistacia atlantica</name>
    <dbReference type="NCBI Taxonomy" id="434234"/>
    <lineage>
        <taxon>Eukaryota</taxon>
        <taxon>Viridiplantae</taxon>
        <taxon>Streptophyta</taxon>
        <taxon>Embryophyta</taxon>
        <taxon>Tracheophyta</taxon>
        <taxon>Spermatophyta</taxon>
        <taxon>Magnoliopsida</taxon>
        <taxon>eudicotyledons</taxon>
        <taxon>Gunneridae</taxon>
        <taxon>Pentapetalae</taxon>
        <taxon>rosids</taxon>
        <taxon>malvids</taxon>
        <taxon>Sapindales</taxon>
        <taxon>Anacardiaceae</taxon>
        <taxon>Pistacia</taxon>
    </lineage>
</organism>